<dbReference type="NCBIfam" id="TIGR00231">
    <property type="entry name" value="small_GTP"/>
    <property type="match status" value="2"/>
</dbReference>
<gene>
    <name evidence="8 12" type="primary">der</name>
    <name evidence="12" type="ORF">CO172_01675</name>
</gene>
<evidence type="ECO:0000256" key="4">
    <source>
        <dbReference type="ARBA" id="ARBA00022737"/>
    </source>
</evidence>
<comment type="similarity">
    <text evidence="1 8 9 10">Belongs to the TRAFAC class TrmE-Era-EngA-EngB-Septin-like GTPase superfamily. EngA (Der) GTPase family.</text>
</comment>
<dbReference type="Pfam" id="PF14714">
    <property type="entry name" value="KH_dom-like"/>
    <property type="match status" value="1"/>
</dbReference>
<protein>
    <recommendedName>
        <fullName evidence="2 8">GTPase Der</fullName>
    </recommendedName>
    <alternativeName>
        <fullName evidence="7 8">GTP-binding protein EngA</fullName>
    </alternativeName>
</protein>
<feature type="binding site" evidence="8">
    <location>
        <begin position="239"/>
        <end position="243"/>
    </location>
    <ligand>
        <name>GTP</name>
        <dbReference type="ChEBI" id="CHEBI:37565"/>
        <label>2</label>
    </ligand>
</feature>
<evidence type="ECO:0000256" key="9">
    <source>
        <dbReference type="PROSITE-ProRule" id="PRU01049"/>
    </source>
</evidence>
<keyword evidence="6 8" id="KW-0342">GTP-binding</keyword>
<evidence type="ECO:0000256" key="2">
    <source>
        <dbReference type="ARBA" id="ARBA00020953"/>
    </source>
</evidence>
<dbReference type="NCBIfam" id="TIGR03594">
    <property type="entry name" value="GTPase_EngA"/>
    <property type="match status" value="1"/>
</dbReference>
<dbReference type="CDD" id="cd01894">
    <property type="entry name" value="EngA1"/>
    <property type="match status" value="1"/>
</dbReference>
<dbReference type="GO" id="GO:0043022">
    <property type="term" value="F:ribosome binding"/>
    <property type="evidence" value="ECO:0007669"/>
    <property type="project" value="TreeGrafter"/>
</dbReference>
<dbReference type="InterPro" id="IPR005225">
    <property type="entry name" value="Small_GTP-bd"/>
</dbReference>
<dbReference type="InterPro" id="IPR031166">
    <property type="entry name" value="G_ENGA"/>
</dbReference>
<evidence type="ECO:0000256" key="7">
    <source>
        <dbReference type="ARBA" id="ARBA00032345"/>
    </source>
</evidence>
<dbReference type="PROSITE" id="PS51712">
    <property type="entry name" value="G_ENGA"/>
    <property type="match status" value="1"/>
</dbReference>
<sequence>MIEITPPKIALIGRTNVGKSTLFNRLTEKNIALVSKVAGTTRDRKEADCLWRGKIIRLIDTGGLDVKGKNQMEEDTIRQTNYAIKQADVILFVVDLKIQQPLPQEQALTLILKKSQKPIIVVGNKAENPSQRQAALSHEWQIKGLPSPLAVSALRGTGIGDLLDQIYEILVDKGKPPTSILEINATRVAVIGKPNVGKSSLLNHILQEERYIVSPIAHTTREPNDTLMEWEEKPYVFIDTAGIRKQAKVHKAKGLEEAGVKRTKALLQKTDIALFVLESHKPLDRQDRTLLGLLEQARVGIILVANKWDLVENKQTHTMNEYEDYIKRSFPFLQWAPILFVSALTGQRVINLFSLINEVQENRYTKLSQEDLDIFLQKAMHHHRPKRGKTSRPPKILSLTQTRVAPPRFALTIRAKRKDALYKVYPRYLENKLHEFFPFKGTPVFVDVQVNGNKDAKGSLNSL</sequence>
<comment type="function">
    <text evidence="8 10">GTPase that plays an essential role in the late steps of ribosome biogenesis.</text>
</comment>
<evidence type="ECO:0000259" key="11">
    <source>
        <dbReference type="PROSITE" id="PS51712"/>
    </source>
</evidence>
<evidence type="ECO:0000313" key="12">
    <source>
        <dbReference type="EMBL" id="PJA47392.1"/>
    </source>
</evidence>
<evidence type="ECO:0000256" key="1">
    <source>
        <dbReference type="ARBA" id="ARBA00008279"/>
    </source>
</evidence>
<dbReference type="PIRSF" id="PIRSF006485">
    <property type="entry name" value="GTP-binding_EngA"/>
    <property type="match status" value="1"/>
</dbReference>
<dbReference type="AlphaFoldDB" id="A0A2M7XHP7"/>
<dbReference type="InterPro" id="IPR016484">
    <property type="entry name" value="GTPase_Der"/>
</dbReference>
<comment type="subunit">
    <text evidence="8">Associates with the 50S ribosomal subunit.</text>
</comment>
<dbReference type="HAMAP" id="MF_00195">
    <property type="entry name" value="GTPase_Der"/>
    <property type="match status" value="1"/>
</dbReference>
<dbReference type="PRINTS" id="PR00326">
    <property type="entry name" value="GTP1OBG"/>
</dbReference>
<dbReference type="GO" id="GO:0005525">
    <property type="term" value="F:GTP binding"/>
    <property type="evidence" value="ECO:0007669"/>
    <property type="project" value="UniProtKB-UniRule"/>
</dbReference>
<feature type="binding site" evidence="8">
    <location>
        <begin position="306"/>
        <end position="309"/>
    </location>
    <ligand>
        <name>GTP</name>
        <dbReference type="ChEBI" id="CHEBI:37565"/>
        <label>2</label>
    </ligand>
</feature>
<dbReference type="InterPro" id="IPR006073">
    <property type="entry name" value="GTP-bd"/>
</dbReference>
<accession>A0A2M7XHP7</accession>
<evidence type="ECO:0000256" key="6">
    <source>
        <dbReference type="ARBA" id="ARBA00023134"/>
    </source>
</evidence>
<dbReference type="Gene3D" id="3.30.300.20">
    <property type="match status" value="1"/>
</dbReference>
<dbReference type="InterPro" id="IPR027417">
    <property type="entry name" value="P-loop_NTPase"/>
</dbReference>
<proteinExistence type="inferred from homology"/>
<name>A0A2M7XHP7_9BACT</name>
<dbReference type="InterPro" id="IPR015946">
    <property type="entry name" value="KH_dom-like_a/b"/>
</dbReference>
<dbReference type="PANTHER" id="PTHR43834:SF6">
    <property type="entry name" value="GTPASE DER"/>
    <property type="match status" value="1"/>
</dbReference>
<organism evidence="12 13">
    <name type="scientific">Candidatus Uhrbacteria bacterium CG_4_9_14_3_um_filter_36_7</name>
    <dbReference type="NCBI Taxonomy" id="1975033"/>
    <lineage>
        <taxon>Bacteria</taxon>
        <taxon>Candidatus Uhriibacteriota</taxon>
    </lineage>
</organism>
<evidence type="ECO:0000256" key="10">
    <source>
        <dbReference type="RuleBase" id="RU004481"/>
    </source>
</evidence>
<feature type="domain" description="EngA-type G" evidence="11">
    <location>
        <begin position="186"/>
        <end position="364"/>
    </location>
</feature>
<feature type="binding site" evidence="8">
    <location>
        <begin position="124"/>
        <end position="127"/>
    </location>
    <ligand>
        <name>GTP</name>
        <dbReference type="ChEBI" id="CHEBI:37565"/>
        <label>1</label>
    </ligand>
</feature>
<evidence type="ECO:0000256" key="8">
    <source>
        <dbReference type="HAMAP-Rule" id="MF_00195"/>
    </source>
</evidence>
<dbReference type="SUPFAM" id="SSF52540">
    <property type="entry name" value="P-loop containing nucleoside triphosphate hydrolases"/>
    <property type="match status" value="2"/>
</dbReference>
<keyword evidence="4 10" id="KW-0677">Repeat</keyword>
<reference evidence="13" key="1">
    <citation type="submission" date="2017-09" db="EMBL/GenBank/DDBJ databases">
        <title>Depth-based differentiation of microbial function through sediment-hosted aquifers and enrichment of novel symbionts in the deep terrestrial subsurface.</title>
        <authorList>
            <person name="Probst A.J."/>
            <person name="Ladd B."/>
            <person name="Jarett J.K."/>
            <person name="Geller-Mcgrath D.E."/>
            <person name="Sieber C.M.K."/>
            <person name="Emerson J.B."/>
            <person name="Anantharaman K."/>
            <person name="Thomas B.C."/>
            <person name="Malmstrom R."/>
            <person name="Stieglmeier M."/>
            <person name="Klingl A."/>
            <person name="Woyke T."/>
            <person name="Ryan C.M."/>
            <person name="Banfield J.F."/>
        </authorList>
    </citation>
    <scope>NUCLEOTIDE SEQUENCE [LARGE SCALE GENOMIC DNA]</scope>
</reference>
<keyword evidence="5 8" id="KW-0547">Nucleotide-binding</keyword>
<dbReference type="CDD" id="cd01895">
    <property type="entry name" value="EngA2"/>
    <property type="match status" value="1"/>
</dbReference>
<evidence type="ECO:0000256" key="5">
    <source>
        <dbReference type="ARBA" id="ARBA00022741"/>
    </source>
</evidence>
<feature type="binding site" evidence="8">
    <location>
        <begin position="192"/>
        <end position="199"/>
    </location>
    <ligand>
        <name>GTP</name>
        <dbReference type="ChEBI" id="CHEBI:37565"/>
        <label>2</label>
    </ligand>
</feature>
<evidence type="ECO:0000313" key="13">
    <source>
        <dbReference type="Proteomes" id="UP000229749"/>
    </source>
</evidence>
<dbReference type="Gene3D" id="3.40.50.300">
    <property type="entry name" value="P-loop containing nucleotide triphosphate hydrolases"/>
    <property type="match status" value="2"/>
</dbReference>
<dbReference type="Pfam" id="PF01926">
    <property type="entry name" value="MMR_HSR1"/>
    <property type="match status" value="2"/>
</dbReference>
<feature type="binding site" evidence="8">
    <location>
        <begin position="60"/>
        <end position="64"/>
    </location>
    <ligand>
        <name>GTP</name>
        <dbReference type="ChEBI" id="CHEBI:37565"/>
        <label>1</label>
    </ligand>
</feature>
<keyword evidence="3 8" id="KW-0690">Ribosome biogenesis</keyword>
<comment type="caution">
    <text evidence="12">The sequence shown here is derived from an EMBL/GenBank/DDBJ whole genome shotgun (WGS) entry which is preliminary data.</text>
</comment>
<dbReference type="PANTHER" id="PTHR43834">
    <property type="entry name" value="GTPASE DER"/>
    <property type="match status" value="1"/>
</dbReference>
<dbReference type="InterPro" id="IPR032859">
    <property type="entry name" value="KH_dom-like"/>
</dbReference>
<dbReference type="GO" id="GO:0042254">
    <property type="term" value="P:ribosome biogenesis"/>
    <property type="evidence" value="ECO:0007669"/>
    <property type="project" value="UniProtKB-KW"/>
</dbReference>
<feature type="binding site" evidence="8">
    <location>
        <begin position="13"/>
        <end position="20"/>
    </location>
    <ligand>
        <name>GTP</name>
        <dbReference type="ChEBI" id="CHEBI:37565"/>
        <label>1</label>
    </ligand>
</feature>
<dbReference type="EMBL" id="PFWS01000025">
    <property type="protein sequence ID" value="PJA47392.1"/>
    <property type="molecule type" value="Genomic_DNA"/>
</dbReference>
<dbReference type="Proteomes" id="UP000229749">
    <property type="component" value="Unassembled WGS sequence"/>
</dbReference>
<evidence type="ECO:0000256" key="3">
    <source>
        <dbReference type="ARBA" id="ARBA00022517"/>
    </source>
</evidence>